<reference evidence="3" key="1">
    <citation type="submission" date="2019-04" db="EMBL/GenBank/DDBJ databases">
        <title>Complete genome sequence of Pseudomonas veronii strain PVy, a versatile degrader capable of using multiple contaminants as sole carbon sources.</title>
        <authorList>
            <person name="Lopez-Echartea E."/>
            <person name="Ridl J."/>
            <person name="Pajer P."/>
            <person name="Strejcek M."/>
            <person name="Suman J."/>
            <person name="Uhlik O."/>
        </authorList>
    </citation>
    <scope>NUCLEOTIDE SEQUENCE [LARGE SCALE GENOMIC DNA]</scope>
    <source>
        <strain evidence="3">Pvy</strain>
    </source>
</reference>
<dbReference type="GO" id="GO:0000287">
    <property type="term" value="F:magnesium ion binding"/>
    <property type="evidence" value="ECO:0007669"/>
    <property type="project" value="TreeGrafter"/>
</dbReference>
<dbReference type="Gene3D" id="3.40.50.300">
    <property type="entry name" value="P-loop containing nucleotide triphosphate hydrolases"/>
    <property type="match status" value="1"/>
</dbReference>
<dbReference type="InterPro" id="IPR023214">
    <property type="entry name" value="HAD_sf"/>
</dbReference>
<dbReference type="PANTHER" id="PTHR10000:SF8">
    <property type="entry name" value="HAD SUPERFAMILY HYDROLASE-LIKE, TYPE 3"/>
    <property type="match status" value="1"/>
</dbReference>
<dbReference type="RefSeq" id="WP_046484227.1">
    <property type="nucleotide sequence ID" value="NZ_CP039631.3"/>
</dbReference>
<dbReference type="GO" id="GO:0016791">
    <property type="term" value="F:phosphatase activity"/>
    <property type="evidence" value="ECO:0007669"/>
    <property type="project" value="TreeGrafter"/>
</dbReference>
<dbReference type="NCBIfam" id="TIGR01484">
    <property type="entry name" value="HAD-SF-IIB"/>
    <property type="match status" value="1"/>
</dbReference>
<organism evidence="2 3">
    <name type="scientific">Pseudomonas veronii</name>
    <dbReference type="NCBI Taxonomy" id="76761"/>
    <lineage>
        <taxon>Bacteria</taxon>
        <taxon>Pseudomonadati</taxon>
        <taxon>Pseudomonadota</taxon>
        <taxon>Gammaproteobacteria</taxon>
        <taxon>Pseudomonadales</taxon>
        <taxon>Pseudomonadaceae</taxon>
        <taxon>Pseudomonas</taxon>
    </lineage>
</organism>
<feature type="domain" description="Helicase HerA central" evidence="1">
    <location>
        <begin position="251"/>
        <end position="322"/>
    </location>
</feature>
<dbReference type="EMBL" id="CP039631">
    <property type="protein sequence ID" value="QCG67521.1"/>
    <property type="molecule type" value="Genomic_DNA"/>
</dbReference>
<dbReference type="InterPro" id="IPR002789">
    <property type="entry name" value="HerA_central"/>
</dbReference>
<dbReference type="AlphaFoldDB" id="A0A4P7Y8Y8"/>
<dbReference type="InterPro" id="IPR027417">
    <property type="entry name" value="P-loop_NTPase"/>
</dbReference>
<proteinExistence type="predicted"/>
<dbReference type="GO" id="GO:0005829">
    <property type="term" value="C:cytosol"/>
    <property type="evidence" value="ECO:0007669"/>
    <property type="project" value="TreeGrafter"/>
</dbReference>
<evidence type="ECO:0000259" key="1">
    <source>
        <dbReference type="Pfam" id="PF01935"/>
    </source>
</evidence>
<dbReference type="InterPro" id="IPR006379">
    <property type="entry name" value="HAD-SF_hydro_IIB"/>
</dbReference>
<evidence type="ECO:0000313" key="2">
    <source>
        <dbReference type="EMBL" id="QCG67521.1"/>
    </source>
</evidence>
<protein>
    <submittedName>
        <fullName evidence="2">HAD-IIB family hydrolase</fullName>
    </submittedName>
</protein>
<dbReference type="Pfam" id="PF01935">
    <property type="entry name" value="DUF87"/>
    <property type="match status" value="1"/>
</dbReference>
<dbReference type="PANTHER" id="PTHR10000">
    <property type="entry name" value="PHOSPHOSERINE PHOSPHATASE"/>
    <property type="match status" value="1"/>
</dbReference>
<dbReference type="SUPFAM" id="SSF52540">
    <property type="entry name" value="P-loop containing nucleoside triphosphate hydrolases"/>
    <property type="match status" value="1"/>
</dbReference>
<name>A0A4P7Y8Y8_PSEVE</name>
<dbReference type="Gene3D" id="3.90.1070.10">
    <property type="match status" value="1"/>
</dbReference>
<accession>A0A4P7Y8Y8</accession>
<gene>
    <name evidence="2" type="ORF">E4167_24810</name>
</gene>
<dbReference type="Pfam" id="PF08282">
    <property type="entry name" value="Hydrolase_3"/>
    <property type="match status" value="2"/>
</dbReference>
<dbReference type="Proteomes" id="UP000298274">
    <property type="component" value="Chromosome"/>
</dbReference>
<sequence>MHFLALAVDYDGTIAENGNVPEHVCTALAGLKASGRKLLLITGRELQALKHHFTQLDLFDLVVVENGALLYDPRTDTEELIADSASTELVERLRDKGVSSLSVGRSVIATWHPFEDAVISSIRELGLELQMTFNKDAIMVLPTGVNKASGLSAALLRLGICELNVVGVGDAENDHAFLAICGCAAAVNNAIDSIKARADICLSQDHGRGVCELIDMLLQKDAALVPVERIGVQLGRTADARKVWLPPESVLLVIGNSGSGKSSYVTWLTERMVEAHQGFCIIDPEGDYLSLDGAVTVGGLTTPPTTEESLHHLLQARLNVVVSTLALDPAARVQLFGELLPFIQQLRSSTGRPYWMVVDEAHYMLPHCAAWPPGFLANMGAIIVALDFDQVCPSLLDAVDVLVTLGSTARELVQRYAQHTQRRCPEFPARSSAPDYFCLWDVRHGGDVVLMAQQQPEQKHHRHSGKYAVGDVGAWHAFYFPSLDQRASNLAEFLSSLARLDDPAFRQHREAGDFSNWFREVIRDDVLANETRLLENDASVPLRDAQEQIAHLVQSRYHLEPQ</sequence>
<keyword evidence="2" id="KW-0378">Hydrolase</keyword>
<dbReference type="SUPFAM" id="SSF56784">
    <property type="entry name" value="HAD-like"/>
    <property type="match status" value="1"/>
</dbReference>
<dbReference type="InterPro" id="IPR036412">
    <property type="entry name" value="HAD-like_sf"/>
</dbReference>
<dbReference type="Gene3D" id="3.40.50.1000">
    <property type="entry name" value="HAD superfamily/HAD-like"/>
    <property type="match status" value="1"/>
</dbReference>
<evidence type="ECO:0000313" key="3">
    <source>
        <dbReference type="Proteomes" id="UP000298274"/>
    </source>
</evidence>